<keyword evidence="1" id="KW-1133">Transmembrane helix</keyword>
<evidence type="ECO:0000313" key="2">
    <source>
        <dbReference type="EMBL" id="PPQ30506.1"/>
    </source>
</evidence>
<proteinExistence type="predicted"/>
<dbReference type="EMBL" id="NHRY01000210">
    <property type="protein sequence ID" value="PPQ30506.1"/>
    <property type="molecule type" value="Genomic_DNA"/>
</dbReference>
<keyword evidence="1" id="KW-0812">Transmembrane</keyword>
<organism evidence="2 3">
    <name type="scientific">Rhodopila globiformis</name>
    <name type="common">Rhodopseudomonas globiformis</name>
    <dbReference type="NCBI Taxonomy" id="1071"/>
    <lineage>
        <taxon>Bacteria</taxon>
        <taxon>Pseudomonadati</taxon>
        <taxon>Pseudomonadota</taxon>
        <taxon>Alphaproteobacteria</taxon>
        <taxon>Acetobacterales</taxon>
        <taxon>Acetobacteraceae</taxon>
        <taxon>Rhodopila</taxon>
    </lineage>
</organism>
<sequence length="138" mass="13818">MPEVLFLSLDSLAAGTLIGLSGAPVPRARMALAFGLCDALGALVGHAAGPAVPLLAGAACVLLALRRAGPWHWAWPWAIPLLLGLDSVLFPVAPAAVPALAAASAGLAWLGLTAASSRRLGSGWRLGMAAIACALLLI</sequence>
<keyword evidence="3" id="KW-1185">Reference proteome</keyword>
<dbReference type="AlphaFoldDB" id="A0A2S6N7B9"/>
<feature type="transmembrane region" description="Helical" evidence="1">
    <location>
        <begin position="43"/>
        <end position="65"/>
    </location>
</feature>
<name>A0A2S6N7B9_RHOGL</name>
<dbReference type="Proteomes" id="UP000239724">
    <property type="component" value="Unassembled WGS sequence"/>
</dbReference>
<feature type="transmembrane region" description="Helical" evidence="1">
    <location>
        <begin position="96"/>
        <end position="115"/>
    </location>
</feature>
<dbReference type="RefSeq" id="WP_104520412.1">
    <property type="nucleotide sequence ID" value="NZ_NHRY01000210.1"/>
</dbReference>
<comment type="caution">
    <text evidence="2">The sequence shown here is derived from an EMBL/GenBank/DDBJ whole genome shotgun (WGS) entry which is preliminary data.</text>
</comment>
<evidence type="ECO:0000313" key="3">
    <source>
        <dbReference type="Proteomes" id="UP000239724"/>
    </source>
</evidence>
<gene>
    <name evidence="2" type="ORF">CCS01_19095</name>
</gene>
<reference evidence="2 3" key="1">
    <citation type="journal article" date="2018" name="Arch. Microbiol.">
        <title>New insights into the metabolic potential of the phototrophic purple bacterium Rhodopila globiformis DSM 161(T) from its draft genome sequence and evidence for a vanadium-dependent nitrogenase.</title>
        <authorList>
            <person name="Imhoff J.F."/>
            <person name="Rahn T."/>
            <person name="Kunzel S."/>
            <person name="Neulinger S.C."/>
        </authorList>
    </citation>
    <scope>NUCLEOTIDE SEQUENCE [LARGE SCALE GENOMIC DNA]</scope>
    <source>
        <strain evidence="2 3">DSM 161</strain>
    </source>
</reference>
<keyword evidence="1" id="KW-0472">Membrane</keyword>
<protein>
    <submittedName>
        <fullName evidence="2">Uncharacterized protein</fullName>
    </submittedName>
</protein>
<evidence type="ECO:0000256" key="1">
    <source>
        <dbReference type="SAM" id="Phobius"/>
    </source>
</evidence>
<accession>A0A2S6N7B9</accession>